<gene>
    <name evidence="9" type="primary">lnt</name>
    <name evidence="11" type="ORF">DW2_12135</name>
</gene>
<keyword evidence="3 9" id="KW-1003">Cell membrane</keyword>
<evidence type="ECO:0000256" key="5">
    <source>
        <dbReference type="ARBA" id="ARBA00022692"/>
    </source>
</evidence>
<sequence>MIEILRDGLRAPLRPRWQVLAQAAVLGALVAAGQAPFGLWWIALPALAAAVWLATAQRWRASMAWTGFATGFGYALAAMFWIVEPFMVEPEIYGWMAPFALVLMAAGMGVFWAVGFGLGALAGQGPRSRALGIALGMAASDALRSYVFTGFPWVLVGHVWIGTPVAQAAAYIGPLGLSLITMLVAAAPAMTRGMRIAPALGVTGGALAGLVALWLGGAARLDAPVSPRAQPITLRLVQPNAPQALKWLPEYRMKYFQRLLDLSHEPPAQGQPEPDLIVWPETAVPFLLDRPQGGLEVSAEAANGIPIAMGIQRGEGSRYFNSLAVITPDAKVEALYDKSHLVPFGEYIPFGDEMAKFGITAFAAQVGNGYSAGPGERLLNLGKLGHVAPLICYEAIFPQDLMDFPQRPDWILQVTNDAWFGTLSGPYQHLAQARLRAIEQGLPLARDANTGVSAMIDAKGRIVASLGMDRTGKLDVALPPALEPTLYSQIGDLPVIAAIVAFLALVSIFSRIGVDRTRREV</sequence>
<evidence type="ECO:0000256" key="9">
    <source>
        <dbReference type="HAMAP-Rule" id="MF_01148"/>
    </source>
</evidence>
<dbReference type="NCBIfam" id="TIGR00546">
    <property type="entry name" value="lnt"/>
    <property type="match status" value="1"/>
</dbReference>
<feature type="transmembrane region" description="Helical" evidence="9">
    <location>
        <begin position="95"/>
        <end position="122"/>
    </location>
</feature>
<comment type="pathway">
    <text evidence="9">Protein modification; lipoprotein biosynthesis (N-acyl transfer).</text>
</comment>
<evidence type="ECO:0000256" key="1">
    <source>
        <dbReference type="ARBA" id="ARBA00004651"/>
    </source>
</evidence>
<dbReference type="InterPro" id="IPR045378">
    <property type="entry name" value="LNT_N"/>
</dbReference>
<feature type="transmembrane region" description="Helical" evidence="9">
    <location>
        <begin position="39"/>
        <end position="56"/>
    </location>
</feature>
<reference evidence="11 12" key="2">
    <citation type="journal article" date="2015" name="Antonie Van Leeuwenhoek">
        <title>Thioclava indica sp. nov., isolated from surface seawater of the Indian Ocean.</title>
        <authorList>
            <person name="Liu Y."/>
            <person name="Lai Q."/>
            <person name="Du J."/>
            <person name="Xu H."/>
            <person name="Jiang L."/>
            <person name="Shao Z."/>
        </authorList>
    </citation>
    <scope>NUCLEOTIDE SEQUENCE [LARGE SCALE GENOMIC DNA]</scope>
    <source>
        <strain evidence="11 12">13D2W-2</strain>
    </source>
</reference>
<evidence type="ECO:0000256" key="6">
    <source>
        <dbReference type="ARBA" id="ARBA00022989"/>
    </source>
</evidence>
<dbReference type="HAMAP" id="MF_01148">
    <property type="entry name" value="Lnt"/>
    <property type="match status" value="1"/>
</dbReference>
<proteinExistence type="inferred from homology"/>
<dbReference type="GO" id="GO:0042158">
    <property type="term" value="P:lipoprotein biosynthetic process"/>
    <property type="evidence" value="ECO:0007669"/>
    <property type="project" value="UniProtKB-UniRule"/>
</dbReference>
<dbReference type="AlphaFoldDB" id="A0A085TV53"/>
<dbReference type="STRING" id="1317124.DW2_12135"/>
<dbReference type="PROSITE" id="PS50263">
    <property type="entry name" value="CN_HYDROLASE"/>
    <property type="match status" value="1"/>
</dbReference>
<feature type="transmembrane region" description="Helical" evidence="9">
    <location>
        <begin position="493"/>
        <end position="514"/>
    </location>
</feature>
<dbReference type="GO" id="GO:0016410">
    <property type="term" value="F:N-acyltransferase activity"/>
    <property type="evidence" value="ECO:0007669"/>
    <property type="project" value="UniProtKB-UniRule"/>
</dbReference>
<dbReference type="CDD" id="cd07571">
    <property type="entry name" value="ALP_N-acyl_transferase"/>
    <property type="match status" value="1"/>
</dbReference>
<evidence type="ECO:0000256" key="8">
    <source>
        <dbReference type="ARBA" id="ARBA00023315"/>
    </source>
</evidence>
<keyword evidence="4 9" id="KW-0808">Transferase</keyword>
<evidence type="ECO:0000259" key="10">
    <source>
        <dbReference type="PROSITE" id="PS50263"/>
    </source>
</evidence>
<evidence type="ECO:0000256" key="3">
    <source>
        <dbReference type="ARBA" id="ARBA00022475"/>
    </source>
</evidence>
<evidence type="ECO:0000256" key="7">
    <source>
        <dbReference type="ARBA" id="ARBA00023136"/>
    </source>
</evidence>
<dbReference type="EMBL" id="AQRC01000009">
    <property type="protein sequence ID" value="KFE34600.1"/>
    <property type="molecule type" value="Genomic_DNA"/>
</dbReference>
<protein>
    <recommendedName>
        <fullName evidence="9">Apolipoprotein N-acyltransferase</fullName>
        <shortName evidence="9">ALP N-acyltransferase</shortName>
        <ecNumber evidence="9">2.3.1.269</ecNumber>
    </recommendedName>
</protein>
<dbReference type="InterPro" id="IPR003010">
    <property type="entry name" value="C-N_Hydrolase"/>
</dbReference>
<dbReference type="EC" id="2.3.1.269" evidence="9"/>
<keyword evidence="8 9" id="KW-0012">Acyltransferase</keyword>
<dbReference type="PANTHER" id="PTHR38686">
    <property type="entry name" value="APOLIPOPROTEIN N-ACYLTRANSFERASE"/>
    <property type="match status" value="1"/>
</dbReference>
<keyword evidence="6 9" id="KW-1133">Transmembrane helix</keyword>
<evidence type="ECO:0000313" key="12">
    <source>
        <dbReference type="Proteomes" id="UP000028607"/>
    </source>
</evidence>
<dbReference type="eggNOG" id="COG0815">
    <property type="taxonomic scope" value="Bacteria"/>
</dbReference>
<name>A0A085TV53_9RHOB</name>
<dbReference type="GO" id="GO:0005886">
    <property type="term" value="C:plasma membrane"/>
    <property type="evidence" value="ECO:0007669"/>
    <property type="project" value="UniProtKB-SubCell"/>
</dbReference>
<dbReference type="Proteomes" id="UP000028607">
    <property type="component" value="Unassembled WGS sequence"/>
</dbReference>
<dbReference type="Gene3D" id="3.60.110.10">
    <property type="entry name" value="Carbon-nitrogen hydrolase"/>
    <property type="match status" value="1"/>
</dbReference>
<dbReference type="InterPro" id="IPR004563">
    <property type="entry name" value="Apolipo_AcylTrfase"/>
</dbReference>
<evidence type="ECO:0000313" key="11">
    <source>
        <dbReference type="EMBL" id="KFE34600.1"/>
    </source>
</evidence>
<dbReference type="OrthoDB" id="9804277at2"/>
<dbReference type="Pfam" id="PF00795">
    <property type="entry name" value="CN_hydrolase"/>
    <property type="match status" value="1"/>
</dbReference>
<keyword evidence="11" id="KW-0449">Lipoprotein</keyword>
<dbReference type="PATRIC" id="fig|1317124.6.peg.2458"/>
<comment type="catalytic activity">
    <reaction evidence="9">
        <text>N-terminal S-1,2-diacyl-sn-glyceryl-L-cysteinyl-[lipoprotein] + a glycerophospholipid = N-acyl-S-1,2-diacyl-sn-glyceryl-L-cysteinyl-[lipoprotein] + a 2-acyl-sn-glycero-3-phospholipid + H(+)</text>
        <dbReference type="Rhea" id="RHEA:48228"/>
        <dbReference type="Rhea" id="RHEA-COMP:14681"/>
        <dbReference type="Rhea" id="RHEA-COMP:14684"/>
        <dbReference type="ChEBI" id="CHEBI:15378"/>
        <dbReference type="ChEBI" id="CHEBI:136912"/>
        <dbReference type="ChEBI" id="CHEBI:140656"/>
        <dbReference type="ChEBI" id="CHEBI:140657"/>
        <dbReference type="ChEBI" id="CHEBI:140660"/>
        <dbReference type="EC" id="2.3.1.269"/>
    </reaction>
</comment>
<keyword evidence="5 9" id="KW-0812">Transmembrane</keyword>
<dbReference type="Pfam" id="PF20154">
    <property type="entry name" value="LNT_N"/>
    <property type="match status" value="1"/>
</dbReference>
<reference evidence="12" key="1">
    <citation type="submission" date="2013-04" db="EMBL/GenBank/DDBJ databases">
        <title>Thioclava sp. 13D2W-2 Genome Sequencing.</title>
        <authorList>
            <person name="Lai Q."/>
            <person name="Li G."/>
            <person name="Shao Z."/>
        </authorList>
    </citation>
    <scope>NUCLEOTIDE SEQUENCE [LARGE SCALE GENOMIC DNA]</scope>
    <source>
        <strain evidence="12">13D2W-2</strain>
    </source>
</reference>
<evidence type="ECO:0000256" key="4">
    <source>
        <dbReference type="ARBA" id="ARBA00022679"/>
    </source>
</evidence>
<feature type="domain" description="CN hydrolase" evidence="10">
    <location>
        <begin position="237"/>
        <end position="480"/>
    </location>
</feature>
<organism evidence="11 12">
    <name type="scientific">Thioclava atlantica</name>
    <dbReference type="NCBI Taxonomy" id="1317124"/>
    <lineage>
        <taxon>Bacteria</taxon>
        <taxon>Pseudomonadati</taxon>
        <taxon>Pseudomonadota</taxon>
        <taxon>Alphaproteobacteria</taxon>
        <taxon>Rhodobacterales</taxon>
        <taxon>Paracoccaceae</taxon>
        <taxon>Thioclava</taxon>
    </lineage>
</organism>
<keyword evidence="12" id="KW-1185">Reference proteome</keyword>
<accession>A0A085TV53</accession>
<dbReference type="InterPro" id="IPR036526">
    <property type="entry name" value="C-N_Hydrolase_sf"/>
</dbReference>
<dbReference type="SUPFAM" id="SSF56317">
    <property type="entry name" value="Carbon-nitrogen hydrolase"/>
    <property type="match status" value="1"/>
</dbReference>
<feature type="transmembrane region" description="Helical" evidence="9">
    <location>
        <begin position="168"/>
        <end position="189"/>
    </location>
</feature>
<feature type="transmembrane region" description="Helical" evidence="9">
    <location>
        <begin position="63"/>
        <end position="83"/>
    </location>
</feature>
<comment type="function">
    <text evidence="9">Catalyzes the phospholipid dependent N-acylation of the N-terminal cysteine of apolipoprotein, the last step in lipoprotein maturation.</text>
</comment>
<dbReference type="RefSeq" id="WP_038146915.1">
    <property type="nucleotide sequence ID" value="NZ_AQRC01000009.1"/>
</dbReference>
<evidence type="ECO:0000256" key="2">
    <source>
        <dbReference type="ARBA" id="ARBA00010065"/>
    </source>
</evidence>
<feature type="transmembrane region" description="Helical" evidence="9">
    <location>
        <begin position="196"/>
        <end position="217"/>
    </location>
</feature>
<feature type="transmembrane region" description="Helical" evidence="9">
    <location>
        <begin position="143"/>
        <end position="162"/>
    </location>
</feature>
<comment type="caution">
    <text evidence="11">The sequence shown here is derived from an EMBL/GenBank/DDBJ whole genome shotgun (WGS) entry which is preliminary data.</text>
</comment>
<dbReference type="PANTHER" id="PTHR38686:SF1">
    <property type="entry name" value="APOLIPOPROTEIN N-ACYLTRANSFERASE"/>
    <property type="match status" value="1"/>
</dbReference>
<dbReference type="UniPathway" id="UPA00666"/>
<comment type="subcellular location">
    <subcellularLocation>
        <location evidence="1 9">Cell membrane</location>
        <topology evidence="1 9">Multi-pass membrane protein</topology>
    </subcellularLocation>
</comment>
<comment type="similarity">
    <text evidence="2 9">Belongs to the CN hydrolase family. Apolipoprotein N-acyltransferase subfamily.</text>
</comment>
<keyword evidence="7 9" id="KW-0472">Membrane</keyword>